<dbReference type="AlphaFoldDB" id="A0A7V1LKV5"/>
<keyword evidence="4 7" id="KW-0456">Lyase</keyword>
<evidence type="ECO:0000256" key="2">
    <source>
        <dbReference type="ARBA" id="ARBA00023004"/>
    </source>
</evidence>
<dbReference type="PANTHER" id="PTHR11108:SF1">
    <property type="entry name" value="FERROCHELATASE, MITOCHONDRIAL"/>
    <property type="match status" value="1"/>
</dbReference>
<dbReference type="InterPro" id="IPR033659">
    <property type="entry name" value="Ferrochelatase_N"/>
</dbReference>
<dbReference type="HAMAP" id="MF_00323">
    <property type="entry name" value="Ferrochelatase"/>
    <property type="match status" value="1"/>
</dbReference>
<comment type="catalytic activity">
    <reaction evidence="7">
        <text>heme b + 2 H(+) = protoporphyrin IX + Fe(2+)</text>
        <dbReference type="Rhea" id="RHEA:22584"/>
        <dbReference type="ChEBI" id="CHEBI:15378"/>
        <dbReference type="ChEBI" id="CHEBI:29033"/>
        <dbReference type="ChEBI" id="CHEBI:57306"/>
        <dbReference type="ChEBI" id="CHEBI:60344"/>
        <dbReference type="EC" id="4.98.1.1"/>
    </reaction>
</comment>
<feature type="binding site" evidence="7">
    <location>
        <position position="307"/>
    </location>
    <ligand>
        <name>Fe(2+)</name>
        <dbReference type="ChEBI" id="CHEBI:29033"/>
    </ligand>
</feature>
<dbReference type="InterPro" id="IPR033644">
    <property type="entry name" value="Ferrochelatase_C"/>
</dbReference>
<dbReference type="CDD" id="cd03411">
    <property type="entry name" value="Ferrochelatase_N"/>
    <property type="match status" value="1"/>
</dbReference>
<dbReference type="GO" id="GO:0005737">
    <property type="term" value="C:cytoplasm"/>
    <property type="evidence" value="ECO:0007669"/>
    <property type="project" value="UniProtKB-SubCell"/>
</dbReference>
<comment type="pathway">
    <text evidence="7">Porphyrin-containing compound metabolism; protoheme biosynthesis; protoheme from protoporphyrin-IX: step 1/1.</text>
</comment>
<dbReference type="CDD" id="cd00419">
    <property type="entry name" value="Ferrochelatase_C"/>
    <property type="match status" value="1"/>
</dbReference>
<dbReference type="Gene3D" id="3.40.50.1400">
    <property type="match status" value="2"/>
</dbReference>
<protein>
    <recommendedName>
        <fullName evidence="7">Ferrochelatase</fullName>
        <ecNumber evidence="7">4.98.1.1</ecNumber>
    </recommendedName>
    <alternativeName>
        <fullName evidence="7">Heme synthase</fullName>
    </alternativeName>
    <alternativeName>
        <fullName evidence="7">Protoheme ferro-lyase</fullName>
    </alternativeName>
</protein>
<keyword evidence="3 7" id="KW-0350">Heme biosynthesis</keyword>
<keyword evidence="5 7" id="KW-0627">Porphyrin biosynthesis</keyword>
<dbReference type="SUPFAM" id="SSF53800">
    <property type="entry name" value="Chelatase"/>
    <property type="match status" value="1"/>
</dbReference>
<dbReference type="PANTHER" id="PTHR11108">
    <property type="entry name" value="FERROCHELATASE"/>
    <property type="match status" value="1"/>
</dbReference>
<dbReference type="GO" id="GO:0004325">
    <property type="term" value="F:ferrochelatase activity"/>
    <property type="evidence" value="ECO:0007669"/>
    <property type="project" value="UniProtKB-UniRule"/>
</dbReference>
<evidence type="ECO:0000313" key="9">
    <source>
        <dbReference type="EMBL" id="HED09828.1"/>
    </source>
</evidence>
<sequence>MKRPYARHSTGDSLLENDIKRIVLLVNLGSPASTEVDDVRRYLRQFLMDKYVIDAPYPIRKLIVEGFILPFRPKYSAEAYRAIWRPDGSPLIVLSEHLRAKLQEEISVPVALAMRYGEPSIGRVLENYPGLEEVLLIPLYPHYAMATTQTVEEEVTRVLGRKKKAIKLRVIPPFYEDKEYIEALYNSMASYLRQDYDHILFSYHGLPERHIYKSDPTGSHCLKKENCCHADSPAHKTCYRHQVIRTTELLARRAGIPAGKYTLAFQSRLGVDQWLKPSTAEILEKLPRQGVRKLLVACPSFVTDCLETLEEIGIQGKETFLQAGGESYTMIPCLNEHPQWVKLLALWSGSA</sequence>
<evidence type="ECO:0000256" key="7">
    <source>
        <dbReference type="HAMAP-Rule" id="MF_00323"/>
    </source>
</evidence>
<comment type="catalytic activity">
    <reaction evidence="6">
        <text>Fe-coproporphyrin III + 2 H(+) = coproporphyrin III + Fe(2+)</text>
        <dbReference type="Rhea" id="RHEA:49572"/>
        <dbReference type="ChEBI" id="CHEBI:15378"/>
        <dbReference type="ChEBI" id="CHEBI:29033"/>
        <dbReference type="ChEBI" id="CHEBI:68438"/>
        <dbReference type="ChEBI" id="CHEBI:131725"/>
        <dbReference type="EC" id="4.99.1.9"/>
    </reaction>
    <physiologicalReaction direction="right-to-left" evidence="6">
        <dbReference type="Rhea" id="RHEA:49574"/>
    </physiologicalReaction>
</comment>
<comment type="function">
    <text evidence="7">Catalyzes the ferrous insertion into protoporphyrin IX.</text>
</comment>
<evidence type="ECO:0000256" key="3">
    <source>
        <dbReference type="ARBA" id="ARBA00023133"/>
    </source>
</evidence>
<dbReference type="EC" id="4.98.1.1" evidence="7"/>
<dbReference type="InterPro" id="IPR001015">
    <property type="entry name" value="Ferrochelatase"/>
</dbReference>
<name>A0A7V1LKV5_CALAY</name>
<proteinExistence type="inferred from homology"/>
<evidence type="ECO:0000256" key="6">
    <source>
        <dbReference type="ARBA" id="ARBA00024536"/>
    </source>
</evidence>
<keyword evidence="2 7" id="KW-0408">Iron</keyword>
<evidence type="ECO:0000256" key="1">
    <source>
        <dbReference type="ARBA" id="ARBA00007718"/>
    </source>
</evidence>
<feature type="binding site" evidence="7">
    <location>
        <position position="204"/>
    </location>
    <ligand>
        <name>Fe(2+)</name>
        <dbReference type="ChEBI" id="CHEBI:29033"/>
    </ligand>
</feature>
<dbReference type="Proteomes" id="UP000886005">
    <property type="component" value="Unassembled WGS sequence"/>
</dbReference>
<organism evidence="9">
    <name type="scientific">Caldithrix abyssi</name>
    <dbReference type="NCBI Taxonomy" id="187145"/>
    <lineage>
        <taxon>Bacteria</taxon>
        <taxon>Pseudomonadati</taxon>
        <taxon>Calditrichota</taxon>
        <taxon>Calditrichia</taxon>
        <taxon>Calditrichales</taxon>
        <taxon>Calditrichaceae</taxon>
        <taxon>Caldithrix</taxon>
    </lineage>
</organism>
<dbReference type="NCBIfam" id="TIGR00109">
    <property type="entry name" value="hemH"/>
    <property type="match status" value="1"/>
</dbReference>
<keyword evidence="7" id="KW-0479">Metal-binding</keyword>
<comment type="similarity">
    <text evidence="1 7 8">Belongs to the ferrochelatase family.</text>
</comment>
<dbReference type="GO" id="GO:0046872">
    <property type="term" value="F:metal ion binding"/>
    <property type="evidence" value="ECO:0007669"/>
    <property type="project" value="UniProtKB-KW"/>
</dbReference>
<dbReference type="GO" id="GO:0006783">
    <property type="term" value="P:heme biosynthetic process"/>
    <property type="evidence" value="ECO:0007669"/>
    <property type="project" value="UniProtKB-UniRule"/>
</dbReference>
<keyword evidence="7" id="KW-0963">Cytoplasm</keyword>
<evidence type="ECO:0000256" key="5">
    <source>
        <dbReference type="ARBA" id="ARBA00023244"/>
    </source>
</evidence>
<dbReference type="Pfam" id="PF00762">
    <property type="entry name" value="Ferrochelatase"/>
    <property type="match status" value="1"/>
</dbReference>
<comment type="subcellular location">
    <subcellularLocation>
        <location evidence="7">Cytoplasm</location>
    </subcellularLocation>
</comment>
<evidence type="ECO:0000256" key="8">
    <source>
        <dbReference type="RuleBase" id="RU004185"/>
    </source>
</evidence>
<gene>
    <name evidence="7" type="primary">hemH</name>
    <name evidence="9" type="ORF">ENJ10_04005</name>
</gene>
<reference evidence="9" key="1">
    <citation type="journal article" date="2020" name="mSystems">
        <title>Genome- and Community-Level Interaction Insights into Carbon Utilization and Element Cycling Functions of Hydrothermarchaeota in Hydrothermal Sediment.</title>
        <authorList>
            <person name="Zhou Z."/>
            <person name="Liu Y."/>
            <person name="Xu W."/>
            <person name="Pan J."/>
            <person name="Luo Z.H."/>
            <person name="Li M."/>
        </authorList>
    </citation>
    <scope>NUCLEOTIDE SEQUENCE [LARGE SCALE GENOMIC DNA]</scope>
    <source>
        <strain evidence="9">HyVt-456</strain>
    </source>
</reference>
<dbReference type="EMBL" id="DRLD01000107">
    <property type="protein sequence ID" value="HED09828.1"/>
    <property type="molecule type" value="Genomic_DNA"/>
</dbReference>
<dbReference type="UniPathway" id="UPA00252">
    <property type="reaction ID" value="UER00325"/>
</dbReference>
<evidence type="ECO:0000256" key="4">
    <source>
        <dbReference type="ARBA" id="ARBA00023239"/>
    </source>
</evidence>
<accession>A0A7V1LKV5</accession>
<comment type="caution">
    <text evidence="9">The sequence shown here is derived from an EMBL/GenBank/DDBJ whole genome shotgun (WGS) entry which is preliminary data.</text>
</comment>